<name>A0A8J6A4Q4_GALPY</name>
<feature type="region of interest" description="Disordered" evidence="1">
    <location>
        <begin position="260"/>
        <end position="296"/>
    </location>
</feature>
<dbReference type="OrthoDB" id="70823at2759"/>
<feature type="non-terminal residue" evidence="2">
    <location>
        <position position="1"/>
    </location>
</feature>
<feature type="non-terminal residue" evidence="2">
    <location>
        <position position="397"/>
    </location>
</feature>
<feature type="compositionally biased region" description="Basic and acidic residues" evidence="1">
    <location>
        <begin position="10"/>
        <end position="25"/>
    </location>
</feature>
<feature type="compositionally biased region" description="Basic and acidic residues" evidence="1">
    <location>
        <begin position="79"/>
        <end position="96"/>
    </location>
</feature>
<dbReference type="SUPFAM" id="SSF51569">
    <property type="entry name" value="Aldolase"/>
    <property type="match status" value="1"/>
</dbReference>
<accession>A0A8J6A4Q4</accession>
<gene>
    <name evidence="2" type="ORF">J0S82_000447</name>
</gene>
<comment type="caution">
    <text evidence="2">The sequence shown here is derived from an EMBL/GenBank/DDBJ whole genome shotgun (WGS) entry which is preliminary data.</text>
</comment>
<proteinExistence type="predicted"/>
<protein>
    <submittedName>
        <fullName evidence="2">Deoxyribose-phosphate aldolase</fullName>
    </submittedName>
</protein>
<dbReference type="InterPro" id="IPR013785">
    <property type="entry name" value="Aldolase_TIM"/>
</dbReference>
<dbReference type="EMBL" id="JAGFMF010011760">
    <property type="protein sequence ID" value="KAG8513778.1"/>
    <property type="molecule type" value="Genomic_DNA"/>
</dbReference>
<dbReference type="Proteomes" id="UP000700334">
    <property type="component" value="Unassembled WGS sequence"/>
</dbReference>
<evidence type="ECO:0000313" key="2">
    <source>
        <dbReference type="EMBL" id="KAG8513778.1"/>
    </source>
</evidence>
<organism evidence="2 3">
    <name type="scientific">Galemys pyrenaicus</name>
    <name type="common">Iberian desman</name>
    <name type="synonym">Pyrenean desman</name>
    <dbReference type="NCBI Taxonomy" id="202257"/>
    <lineage>
        <taxon>Eukaryota</taxon>
        <taxon>Metazoa</taxon>
        <taxon>Chordata</taxon>
        <taxon>Craniata</taxon>
        <taxon>Vertebrata</taxon>
        <taxon>Euteleostomi</taxon>
        <taxon>Mammalia</taxon>
        <taxon>Eutheria</taxon>
        <taxon>Laurasiatheria</taxon>
        <taxon>Eulipotyphla</taxon>
        <taxon>Talpidae</taxon>
        <taxon>Galemys</taxon>
    </lineage>
</organism>
<dbReference type="AlphaFoldDB" id="A0A8J6A4Q4"/>
<sequence length="397" mass="41434">HHALRGGRGACDRPLDSGSRERILAADESAGSSAQGRSPLALGTPREQELPATAAADCPRPTSPCLGGASLSHKTPYQKADDGHPFPRDTKSEGRVRVSRRTGCRGPAGTPGATTKGELPGCCAPCKKDTADCQVALGAESWGTHRSVLTTMEFPVFVCQENSIVSQGAPLEVLSLSCRRGARCCLRGSTTADCVAPCEAQTVPPDLACTCTLSHEESASAAQCTGSLLSWVSFLLEAGVRRSLGPELLLGPSPAALGGKRNLRLPRRDVSGEPWPPASPAVEGTHPAAGLGSSHRVPPRPYLDLPRECAKTASALQAGPSLTLEGGARHPGLQVPFPSAPAFLATLVGFKPAGGIRTAKDSLAWLSLVKEELGDEWLKPDLFRIGASTLLSDIERQ</sequence>
<feature type="region of interest" description="Disordered" evidence="1">
    <location>
        <begin position="1"/>
        <end position="112"/>
    </location>
</feature>
<reference evidence="2" key="1">
    <citation type="journal article" date="2021" name="Evol. Appl.">
        <title>The genome of the Pyrenean desman and the effects of bottlenecks and inbreeding on the genomic landscape of an endangered species.</title>
        <authorList>
            <person name="Escoda L."/>
            <person name="Castresana J."/>
        </authorList>
    </citation>
    <scope>NUCLEOTIDE SEQUENCE</scope>
    <source>
        <strain evidence="2">IBE-C5619</strain>
    </source>
</reference>
<dbReference type="Gene3D" id="3.20.20.70">
    <property type="entry name" value="Aldolase class I"/>
    <property type="match status" value="1"/>
</dbReference>
<evidence type="ECO:0000256" key="1">
    <source>
        <dbReference type="SAM" id="MobiDB-lite"/>
    </source>
</evidence>
<evidence type="ECO:0000313" key="3">
    <source>
        <dbReference type="Proteomes" id="UP000700334"/>
    </source>
</evidence>
<keyword evidence="3" id="KW-1185">Reference proteome</keyword>